<evidence type="ECO:0000313" key="2">
    <source>
        <dbReference type="Proteomes" id="UP001057402"/>
    </source>
</evidence>
<dbReference type="Proteomes" id="UP001057402">
    <property type="component" value="Chromosome 4"/>
</dbReference>
<evidence type="ECO:0000313" key="1">
    <source>
        <dbReference type="EMBL" id="KAI4378984.1"/>
    </source>
</evidence>
<proteinExistence type="predicted"/>
<dbReference type="EMBL" id="CM042883">
    <property type="protein sequence ID" value="KAI4378984.1"/>
    <property type="molecule type" value="Genomic_DNA"/>
</dbReference>
<accession>A0ACB9RJF0</accession>
<keyword evidence="2" id="KW-1185">Reference proteome</keyword>
<comment type="caution">
    <text evidence="1">The sequence shown here is derived from an EMBL/GenBank/DDBJ whole genome shotgun (WGS) entry which is preliminary data.</text>
</comment>
<gene>
    <name evidence="1" type="ORF">MLD38_016395</name>
</gene>
<organism evidence="1 2">
    <name type="scientific">Melastoma candidum</name>
    <dbReference type="NCBI Taxonomy" id="119954"/>
    <lineage>
        <taxon>Eukaryota</taxon>
        <taxon>Viridiplantae</taxon>
        <taxon>Streptophyta</taxon>
        <taxon>Embryophyta</taxon>
        <taxon>Tracheophyta</taxon>
        <taxon>Spermatophyta</taxon>
        <taxon>Magnoliopsida</taxon>
        <taxon>eudicotyledons</taxon>
        <taxon>Gunneridae</taxon>
        <taxon>Pentapetalae</taxon>
        <taxon>rosids</taxon>
        <taxon>malvids</taxon>
        <taxon>Myrtales</taxon>
        <taxon>Melastomataceae</taxon>
        <taxon>Melastomatoideae</taxon>
        <taxon>Melastomateae</taxon>
        <taxon>Melastoma</taxon>
    </lineage>
</organism>
<name>A0ACB9RJF0_9MYRT</name>
<sequence>MAATSSNAQHVAGKVAKAMLYLVLIFIHTVLGDLSPTPSPDAPAAENAVPLPADLSFLTDQSVHSTSTHFHTSRRANVSVPKRSSYILQQQMLQSNTCNFDNLIHGSSFCSRLTWQSVTEKAPYEEARKECYDFNTSYEETCKTCTNAVLSLRDDLLDGAKENDTEKAVCGVASVIVVAATYIGDPSWVDSFYRCLPALDKMDQGYVKVRYSTMKVLFALFIATVGLILVISLIKYVTKREKPLQRPPPPPPPLQDCTSWSGLYRFSKTEIENAINFCDKKSLGRGSAGEVFKGVLPSGQEVAIKHINKSNTSDTFRSEVKGLSRVRHPNLVSLFGYCIDGGEQYLVYEYCASGNLANQLLKEDTPLTWEKRVKILRDCARALAYLHHYIYGCIVHRDIKLTNILLTNKLEPKLSDFGLAKVLGMEESKVFTDIRGTIGYMDPEYMSNAKLTCASDIYSFGIVTLQVLSGQKVIELDLDARDQLTRKAKDVMMGKRPLSDFEDSRLEEDFDREDFKTILQVAVFCVAKSSKDRPTIDDVFDEMDMVWKNTVANTKLKDTNPSATSLSRSRSWDVIPV</sequence>
<reference evidence="2" key="1">
    <citation type="journal article" date="2023" name="Front. Plant Sci.">
        <title>Chromosomal-level genome assembly of Melastoma candidum provides insights into trichome evolution.</title>
        <authorList>
            <person name="Zhong Y."/>
            <person name="Wu W."/>
            <person name="Sun C."/>
            <person name="Zou P."/>
            <person name="Liu Y."/>
            <person name="Dai S."/>
            <person name="Zhou R."/>
        </authorList>
    </citation>
    <scope>NUCLEOTIDE SEQUENCE [LARGE SCALE GENOMIC DNA]</scope>
</reference>
<protein>
    <submittedName>
        <fullName evidence="1">Uncharacterized protein</fullName>
    </submittedName>
</protein>